<feature type="binding site" evidence="4">
    <location>
        <begin position="23"/>
        <end position="30"/>
    </location>
    <ligand>
        <name>GTP</name>
        <dbReference type="ChEBI" id="CHEBI:37565"/>
    </ligand>
</feature>
<dbReference type="FunCoup" id="A0A1D2VKK6">
    <property type="interactions" value="49"/>
</dbReference>
<dbReference type="RefSeq" id="XP_020048036.1">
    <property type="nucleotide sequence ID" value="XM_020189125.1"/>
</dbReference>
<feature type="binding site" evidence="5">
    <location>
        <position position="30"/>
    </location>
    <ligand>
        <name>Mg(2+)</name>
        <dbReference type="ChEBI" id="CHEBI:18420"/>
    </ligand>
</feature>
<organism evidence="7 8">
    <name type="scientific">Ascoidea rubescens DSM 1968</name>
    <dbReference type="NCBI Taxonomy" id="1344418"/>
    <lineage>
        <taxon>Eukaryota</taxon>
        <taxon>Fungi</taxon>
        <taxon>Dikarya</taxon>
        <taxon>Ascomycota</taxon>
        <taxon>Saccharomycotina</taxon>
        <taxon>Saccharomycetes</taxon>
        <taxon>Ascoideaceae</taxon>
        <taxon>Ascoidea</taxon>
    </lineage>
</organism>
<dbReference type="InterPro" id="IPR006689">
    <property type="entry name" value="Small_GTPase_ARF/SAR"/>
</dbReference>
<comment type="similarity">
    <text evidence="1">Belongs to the small GTPase superfamily. Arf family.</text>
</comment>
<evidence type="ECO:0000313" key="6">
    <source>
        <dbReference type="EMBL" id="ODV61729.1"/>
    </source>
</evidence>
<dbReference type="InterPro" id="IPR005225">
    <property type="entry name" value="Small_GTP-bd"/>
</dbReference>
<evidence type="ECO:0000256" key="5">
    <source>
        <dbReference type="PIRSR" id="PIRSR606689-2"/>
    </source>
</evidence>
<dbReference type="PRINTS" id="PR00449">
    <property type="entry name" value="RASTRNSFRMNG"/>
</dbReference>
<keyword evidence="5" id="KW-0460">Magnesium</keyword>
<keyword evidence="3 4" id="KW-0342">GTP-binding</keyword>
<dbReference type="InterPro" id="IPR044612">
    <property type="entry name" value="ARL2/3"/>
</dbReference>
<evidence type="ECO:0000256" key="1">
    <source>
        <dbReference type="ARBA" id="ARBA00010290"/>
    </source>
</evidence>
<dbReference type="FunFam" id="3.40.50.300:FF:001166">
    <property type="entry name" value="ADP-ribosylation factor D"/>
    <property type="match status" value="1"/>
</dbReference>
<dbReference type="NCBIfam" id="TIGR00231">
    <property type="entry name" value="small_GTP"/>
    <property type="match status" value="1"/>
</dbReference>
<dbReference type="EMBL" id="KV454478">
    <property type="protein sequence ID" value="ODV61729.1"/>
    <property type="molecule type" value="Genomic_DNA"/>
</dbReference>
<reference evidence="8" key="2">
    <citation type="submission" date="2016-05" db="EMBL/GenBank/DDBJ databases">
        <title>Comparative genomics of biotechnologically important yeasts.</title>
        <authorList>
            <consortium name="DOE Joint Genome Institute"/>
            <person name="Riley R."/>
            <person name="Haridas S."/>
            <person name="Wolfe K.H."/>
            <person name="Lopes M.R."/>
            <person name="Hittinger C.T."/>
            <person name="Goker M."/>
            <person name="Salamov A."/>
            <person name="Wisecaver J."/>
            <person name="Long T.M."/>
            <person name="Aerts A.L."/>
            <person name="Barry K."/>
            <person name="Choi C."/>
            <person name="Clum A."/>
            <person name="Coughlan A.Y."/>
            <person name="Deshpande S."/>
            <person name="Douglass A.P."/>
            <person name="Hanson S.J."/>
            <person name="Klenk H.-P."/>
            <person name="Labutti K."/>
            <person name="Lapidus A."/>
            <person name="Lindquist E."/>
            <person name="Lipzen A."/>
            <person name="Meier-Kolthoff J.P."/>
            <person name="Ohm R.A."/>
            <person name="Otillar R.P."/>
            <person name="Pangilinan J."/>
            <person name="Peng Y."/>
            <person name="Rokas A."/>
            <person name="Rosa C.A."/>
            <person name="Scheuner C."/>
            <person name="Sibirny A.A."/>
            <person name="Slot J.C."/>
            <person name="Stielow J.B."/>
            <person name="Sun H."/>
            <person name="Kurtzman C.P."/>
            <person name="Blackwell M."/>
            <person name="Grigoriev I.V."/>
            <person name="Jeffries T.W."/>
        </authorList>
    </citation>
    <scope>NUCLEOTIDE SEQUENCE [LARGE SCALE GENOMIC DNA]</scope>
    <source>
        <strain evidence="8">DSM 1968</strain>
    </source>
</reference>
<dbReference type="GO" id="GO:0046872">
    <property type="term" value="F:metal ion binding"/>
    <property type="evidence" value="ECO:0007669"/>
    <property type="project" value="UniProtKB-KW"/>
</dbReference>
<name>A0A1D2VKK6_9ASCO</name>
<evidence type="ECO:0000313" key="8">
    <source>
        <dbReference type="Proteomes" id="UP000095038"/>
    </source>
</evidence>
<dbReference type="EMBL" id="KV454478">
    <property type="protein sequence ID" value="ODV62136.1"/>
    <property type="molecule type" value="Genomic_DNA"/>
</dbReference>
<evidence type="ECO:0000313" key="7">
    <source>
        <dbReference type="EMBL" id="ODV62136.1"/>
    </source>
</evidence>
<dbReference type="PROSITE" id="PS51417">
    <property type="entry name" value="ARF"/>
    <property type="match status" value="1"/>
</dbReference>
<dbReference type="InterPro" id="IPR027417">
    <property type="entry name" value="P-loop_NTPase"/>
</dbReference>
<dbReference type="RefSeq" id="XP_020048443.1">
    <property type="nucleotide sequence ID" value="XM_020190445.1"/>
</dbReference>
<accession>A0A1D2VKK6</accession>
<dbReference type="Proteomes" id="UP000095038">
    <property type="component" value="Unassembled WGS sequence"/>
</dbReference>
<dbReference type="GeneID" id="30964081"/>
<dbReference type="STRING" id="1344418.A0A1D2VKK6"/>
<sequence length="197" mass="22970">MGLLSIIRKQKLKDKEIRILMLGLDNAGKTTIVKKLLNQNISEISPTMGFQIDTLEYIDPDSKDSFRLNVWDVGGQSTLRPFWFNYFEKTDSLIWVVDILSMERMQENFVEFEKVLKEDRLIGSNLLILVNKTDLLEGNDSSRVDEICHLIEESLQLKQIKNHNYKLLPCSAYTGANIEEGIKWIVDEIKERLYLYH</sequence>
<dbReference type="AlphaFoldDB" id="A0A1D2VKK6"/>
<dbReference type="GeneID" id="30962761"/>
<reference evidence="7" key="1">
    <citation type="journal article" date="2016" name="Proc. Natl. Acad. Sci. U.S.A.">
        <title>Comparative genomics of biotechnologically important yeasts.</title>
        <authorList>
            <person name="Riley R."/>
            <person name="Haridas S."/>
            <person name="Wolfe K.H."/>
            <person name="Lopes M.R."/>
            <person name="Hittinger C.T."/>
            <person name="Goeker M."/>
            <person name="Salamov A.A."/>
            <person name="Wisecaver J.H."/>
            <person name="Long T.M."/>
            <person name="Calvey C.H."/>
            <person name="Aerts A.L."/>
            <person name="Barry K.W."/>
            <person name="Choi C."/>
            <person name="Clum A."/>
            <person name="Coughlan A.Y."/>
            <person name="Deshpande S."/>
            <person name="Douglass A.P."/>
            <person name="Hanson S.J."/>
            <person name="Klenk H.-P."/>
            <person name="LaButti K.M."/>
            <person name="Lapidus A."/>
            <person name="Lindquist E.A."/>
            <person name="Lipzen A.M."/>
            <person name="Meier-Kolthoff J.P."/>
            <person name="Ohm R.A."/>
            <person name="Otillar R.P."/>
            <person name="Pangilinan J.L."/>
            <person name="Peng Y."/>
            <person name="Rokas A."/>
            <person name="Rosa C.A."/>
            <person name="Scheuner C."/>
            <person name="Sibirny A.A."/>
            <person name="Slot J.C."/>
            <person name="Stielow J.B."/>
            <person name="Sun H."/>
            <person name="Kurtzman C.P."/>
            <person name="Blackwell M."/>
            <person name="Grigoriev I.V."/>
            <person name="Jeffries T.W."/>
        </authorList>
    </citation>
    <scope>NUCLEOTIDE SEQUENCE</scope>
    <source>
        <strain evidence="7">DSM 1968</strain>
    </source>
</reference>
<keyword evidence="2 4" id="KW-0547">Nucleotide-binding</keyword>
<dbReference type="GO" id="GO:0005525">
    <property type="term" value="F:GTP binding"/>
    <property type="evidence" value="ECO:0007669"/>
    <property type="project" value="UniProtKB-KW"/>
</dbReference>
<dbReference type="SMART" id="SM00178">
    <property type="entry name" value="SAR"/>
    <property type="match status" value="1"/>
</dbReference>
<evidence type="ECO:0000256" key="4">
    <source>
        <dbReference type="PIRSR" id="PIRSR606689-1"/>
    </source>
</evidence>
<evidence type="ECO:0000256" key="2">
    <source>
        <dbReference type="ARBA" id="ARBA00022741"/>
    </source>
</evidence>
<dbReference type="Pfam" id="PF00025">
    <property type="entry name" value="Arf"/>
    <property type="match status" value="1"/>
</dbReference>
<feature type="binding site" evidence="5">
    <location>
        <position position="47"/>
    </location>
    <ligand>
        <name>Mg(2+)</name>
        <dbReference type="ChEBI" id="CHEBI:18420"/>
    </ligand>
</feature>
<dbReference type="OrthoDB" id="2011769at2759"/>
<protein>
    <submittedName>
        <fullName evidence="7">GTP-binding protein</fullName>
    </submittedName>
</protein>
<dbReference type="SMART" id="SM00177">
    <property type="entry name" value="ARF"/>
    <property type="match status" value="1"/>
</dbReference>
<feature type="binding site" evidence="4">
    <location>
        <begin position="131"/>
        <end position="134"/>
    </location>
    <ligand>
        <name>GTP</name>
        <dbReference type="ChEBI" id="CHEBI:37565"/>
    </ligand>
</feature>
<keyword evidence="5" id="KW-0479">Metal-binding</keyword>
<gene>
    <name evidence="6" type="ORF">ASCRUDRAFT_137684</name>
    <name evidence="7" type="ORF">ASCRUDRAFT_33603</name>
</gene>
<evidence type="ECO:0000256" key="3">
    <source>
        <dbReference type="ARBA" id="ARBA00023134"/>
    </source>
</evidence>
<proteinExistence type="inferred from homology"/>
<dbReference type="GO" id="GO:0003924">
    <property type="term" value="F:GTPase activity"/>
    <property type="evidence" value="ECO:0007669"/>
    <property type="project" value="InterPro"/>
</dbReference>
<feature type="binding site" evidence="4">
    <location>
        <position position="75"/>
    </location>
    <ligand>
        <name>GTP</name>
        <dbReference type="ChEBI" id="CHEBI:37565"/>
    </ligand>
</feature>
<dbReference type="SUPFAM" id="SSF52540">
    <property type="entry name" value="P-loop containing nucleoside triphosphate hydrolases"/>
    <property type="match status" value="1"/>
</dbReference>
<dbReference type="PANTHER" id="PTHR45697">
    <property type="entry name" value="ADP-RIBOSYLATION FACTOR-LIKE PROTEIN 2-RELATED"/>
    <property type="match status" value="1"/>
</dbReference>
<keyword evidence="8" id="KW-1185">Reference proteome</keyword>
<dbReference type="Gene3D" id="3.40.50.300">
    <property type="entry name" value="P-loop containing nucleotide triphosphate hydrolases"/>
    <property type="match status" value="1"/>
</dbReference>